<sequence length="139" mass="15934">MKHYGPVITDEDYEKAAKNGISKMNVYLRVNKRGWEIERAITVPVRKKKYGIGINAGLKKLAEQNGISHTTLYKRLKSGMDPFEAVTTPKKHKQWESLREIAKENGISTSSFYARMDKGMDPYEAATKPPRKYKKKQIS</sequence>
<geneLocation type="plasmid" evidence="2 3">
    <name>p.BC006.2</name>
</geneLocation>
<organism evidence="2 3">
    <name type="scientific">Bacillus paranthracis</name>
    <dbReference type="NCBI Taxonomy" id="2026186"/>
    <lineage>
        <taxon>Bacteria</taxon>
        <taxon>Bacillati</taxon>
        <taxon>Bacillota</taxon>
        <taxon>Bacilli</taxon>
        <taxon>Bacillales</taxon>
        <taxon>Bacillaceae</taxon>
        <taxon>Bacillus</taxon>
        <taxon>Bacillus cereus group</taxon>
    </lineage>
</organism>
<evidence type="ECO:0000313" key="3">
    <source>
        <dbReference type="Proteomes" id="UP001221092"/>
    </source>
</evidence>
<protein>
    <submittedName>
        <fullName evidence="2">Uncharacterized protein</fullName>
    </submittedName>
</protein>
<accession>A0AAX3QMN8</accession>
<dbReference type="RefSeq" id="WP_276105324.1">
    <property type="nucleotide sequence ID" value="NZ_CP119631.1"/>
</dbReference>
<feature type="compositionally biased region" description="Basic residues" evidence="1">
    <location>
        <begin position="129"/>
        <end position="139"/>
    </location>
</feature>
<keyword evidence="2" id="KW-0614">Plasmid</keyword>
<name>A0AAX3QMN8_9BACI</name>
<evidence type="ECO:0000313" key="2">
    <source>
        <dbReference type="EMBL" id="WES09693.1"/>
    </source>
</evidence>
<proteinExistence type="predicted"/>
<dbReference type="EMBL" id="CP119631">
    <property type="protein sequence ID" value="WES09693.1"/>
    <property type="molecule type" value="Genomic_DNA"/>
</dbReference>
<dbReference type="AlphaFoldDB" id="A0AAX3QMN8"/>
<gene>
    <name evidence="2" type="ORF">P3K65_28005</name>
</gene>
<dbReference type="Proteomes" id="UP001221092">
    <property type="component" value="Plasmid p.BC006.2"/>
</dbReference>
<evidence type="ECO:0000256" key="1">
    <source>
        <dbReference type="SAM" id="MobiDB-lite"/>
    </source>
</evidence>
<feature type="region of interest" description="Disordered" evidence="1">
    <location>
        <begin position="120"/>
        <end position="139"/>
    </location>
</feature>
<reference evidence="2" key="1">
    <citation type="submission" date="2023-03" db="EMBL/GenBank/DDBJ databases">
        <authorList>
            <person name="Liu Z."/>
        </authorList>
    </citation>
    <scope>NUCLEOTIDE SEQUENCE</scope>
    <source>
        <strain evidence="2">Bc006</strain>
        <plasmid evidence="2">p.BC006.2</plasmid>
    </source>
</reference>